<dbReference type="InterPro" id="IPR046118">
    <property type="entry name" value="DUF6115"/>
</dbReference>
<feature type="region of interest" description="Disordered" evidence="1">
    <location>
        <begin position="77"/>
        <end position="105"/>
    </location>
</feature>
<comment type="caution">
    <text evidence="3">The sequence shown here is derived from an EMBL/GenBank/DDBJ whole genome shotgun (WGS) entry which is preliminary data.</text>
</comment>
<keyword evidence="2" id="KW-0812">Transmembrane</keyword>
<feature type="compositionally biased region" description="Basic and acidic residues" evidence="1">
    <location>
        <begin position="94"/>
        <end position="105"/>
    </location>
</feature>
<dbReference type="RefSeq" id="WP_110460529.1">
    <property type="nucleotide sequence ID" value="NZ_QKMR01000002.1"/>
</dbReference>
<feature type="transmembrane region" description="Helical" evidence="2">
    <location>
        <begin position="6"/>
        <end position="25"/>
    </location>
</feature>
<reference evidence="3 4" key="1">
    <citation type="submission" date="2018-06" db="EMBL/GenBank/DDBJ databases">
        <title>Genomic Encyclopedia of Type Strains, Phase I: the one thousand microbial genomes (KMG-I) project.</title>
        <authorList>
            <person name="Kyrpides N."/>
        </authorList>
    </citation>
    <scope>NUCLEOTIDE SEQUENCE [LARGE SCALE GENOMIC DNA]</scope>
    <source>
        <strain evidence="3 4">DSM 19573</strain>
    </source>
</reference>
<sequence length="260" mass="29579">MEAFYVCIIFLGIILVVGSIFLIIMDRVSGKDFFKEFDRKKDEMFNLIQDSEEMVQELNKMSDYVVTMISEKNQEFFNKNTSPNSKELPMGNEQEQKKLPAEAQEEKILQDTQEAAEQGKLPDDKKPPILDEVAQRKDTALKNRGVIYEPKDSVQQKDNSVYQNKGLILQYNEAWLQNKSMVIDTKGIVSQNEATEPDADGAEKDAENQDNIDLKKPKLALSGKRSKVLELIERGLSDEEISEKLRIGKGEISLIRGLSK</sequence>
<feature type="compositionally biased region" description="Basic and acidic residues" evidence="1">
    <location>
        <begin position="201"/>
        <end position="213"/>
    </location>
</feature>
<evidence type="ECO:0000256" key="2">
    <source>
        <dbReference type="SAM" id="Phobius"/>
    </source>
</evidence>
<dbReference type="EMBL" id="QKMR01000002">
    <property type="protein sequence ID" value="PYG89849.1"/>
    <property type="molecule type" value="Genomic_DNA"/>
</dbReference>
<dbReference type="Proteomes" id="UP000248132">
    <property type="component" value="Unassembled WGS sequence"/>
</dbReference>
<name>A0A318XTN4_9FIRM</name>
<keyword evidence="4" id="KW-1185">Reference proteome</keyword>
<organism evidence="3 4">
    <name type="scientific">Ruminiclostridium sufflavum DSM 19573</name>
    <dbReference type="NCBI Taxonomy" id="1121337"/>
    <lineage>
        <taxon>Bacteria</taxon>
        <taxon>Bacillati</taxon>
        <taxon>Bacillota</taxon>
        <taxon>Clostridia</taxon>
        <taxon>Eubacteriales</taxon>
        <taxon>Oscillospiraceae</taxon>
        <taxon>Ruminiclostridium</taxon>
    </lineage>
</organism>
<gene>
    <name evidence="3" type="ORF">LY28_00446</name>
</gene>
<dbReference type="AlphaFoldDB" id="A0A318XTN4"/>
<evidence type="ECO:0000313" key="3">
    <source>
        <dbReference type="EMBL" id="PYG89849.1"/>
    </source>
</evidence>
<dbReference type="Pfam" id="PF19610">
    <property type="entry name" value="DUF6115"/>
    <property type="match status" value="1"/>
</dbReference>
<evidence type="ECO:0000313" key="4">
    <source>
        <dbReference type="Proteomes" id="UP000248132"/>
    </source>
</evidence>
<feature type="region of interest" description="Disordered" evidence="1">
    <location>
        <begin position="193"/>
        <end position="213"/>
    </location>
</feature>
<keyword evidence="2" id="KW-1133">Transmembrane helix</keyword>
<dbReference type="OrthoDB" id="1954102at2"/>
<proteinExistence type="predicted"/>
<evidence type="ECO:0000256" key="1">
    <source>
        <dbReference type="SAM" id="MobiDB-lite"/>
    </source>
</evidence>
<keyword evidence="2" id="KW-0472">Membrane</keyword>
<protein>
    <submittedName>
        <fullName evidence="3">Uncharacterized protein</fullName>
    </submittedName>
</protein>
<accession>A0A318XTN4</accession>